<organism evidence="8 9">
    <name type="scientific">Stylosanthes scabra</name>
    <dbReference type="NCBI Taxonomy" id="79078"/>
    <lineage>
        <taxon>Eukaryota</taxon>
        <taxon>Viridiplantae</taxon>
        <taxon>Streptophyta</taxon>
        <taxon>Embryophyta</taxon>
        <taxon>Tracheophyta</taxon>
        <taxon>Spermatophyta</taxon>
        <taxon>Magnoliopsida</taxon>
        <taxon>eudicotyledons</taxon>
        <taxon>Gunneridae</taxon>
        <taxon>Pentapetalae</taxon>
        <taxon>rosids</taxon>
        <taxon>fabids</taxon>
        <taxon>Fabales</taxon>
        <taxon>Fabaceae</taxon>
        <taxon>Papilionoideae</taxon>
        <taxon>50 kb inversion clade</taxon>
        <taxon>dalbergioids sensu lato</taxon>
        <taxon>Dalbergieae</taxon>
        <taxon>Pterocarpus clade</taxon>
        <taxon>Stylosanthes</taxon>
    </lineage>
</organism>
<feature type="domain" description="EamA" evidence="7">
    <location>
        <begin position="150"/>
        <end position="255"/>
    </location>
</feature>
<keyword evidence="5 6" id="KW-0472">Membrane</keyword>
<feature type="domain" description="EamA" evidence="7">
    <location>
        <begin position="39"/>
        <end position="146"/>
    </location>
</feature>
<feature type="transmembrane region" description="Helical" evidence="6">
    <location>
        <begin position="211"/>
        <end position="229"/>
    </location>
</feature>
<reference evidence="8 9" key="1">
    <citation type="journal article" date="2023" name="Plants (Basel)">
        <title>Bridging the Gap: Combining Genomics and Transcriptomics Approaches to Understand Stylosanthes scabra, an Orphan Legume from the Brazilian Caatinga.</title>
        <authorList>
            <person name="Ferreira-Neto J.R.C."/>
            <person name="da Silva M.D."/>
            <person name="Binneck E."/>
            <person name="de Melo N.F."/>
            <person name="da Silva R.H."/>
            <person name="de Melo A.L.T.M."/>
            <person name="Pandolfi V."/>
            <person name="Bustamante F.O."/>
            <person name="Brasileiro-Vidal A.C."/>
            <person name="Benko-Iseppon A.M."/>
        </authorList>
    </citation>
    <scope>NUCLEOTIDE SEQUENCE [LARGE SCALE GENOMIC DNA]</scope>
    <source>
        <tissue evidence="8">Leaves</tissue>
    </source>
</reference>
<feature type="transmembrane region" description="Helical" evidence="6">
    <location>
        <begin position="99"/>
        <end position="119"/>
    </location>
</feature>
<dbReference type="InterPro" id="IPR037185">
    <property type="entry name" value="EmrE-like"/>
</dbReference>
<evidence type="ECO:0000256" key="1">
    <source>
        <dbReference type="ARBA" id="ARBA00004141"/>
    </source>
</evidence>
<dbReference type="Pfam" id="PF00892">
    <property type="entry name" value="EamA"/>
    <property type="match status" value="2"/>
</dbReference>
<name>A0ABU6W394_9FABA</name>
<proteinExistence type="inferred from homology"/>
<dbReference type="SUPFAM" id="SSF103481">
    <property type="entry name" value="Multidrug resistance efflux transporter EmrE"/>
    <property type="match status" value="1"/>
</dbReference>
<gene>
    <name evidence="8" type="ORF">PIB30_004459</name>
</gene>
<evidence type="ECO:0000256" key="4">
    <source>
        <dbReference type="ARBA" id="ARBA00022989"/>
    </source>
</evidence>
<dbReference type="PANTHER" id="PTHR31218">
    <property type="entry name" value="WAT1-RELATED PROTEIN"/>
    <property type="match status" value="1"/>
</dbReference>
<evidence type="ECO:0000256" key="5">
    <source>
        <dbReference type="ARBA" id="ARBA00023136"/>
    </source>
</evidence>
<keyword evidence="4 6" id="KW-1133">Transmembrane helix</keyword>
<accession>A0ABU6W394</accession>
<evidence type="ECO:0000256" key="3">
    <source>
        <dbReference type="ARBA" id="ARBA00022692"/>
    </source>
</evidence>
<comment type="caution">
    <text evidence="8">The sequence shown here is derived from an EMBL/GenBank/DDBJ whole genome shotgun (WGS) entry which is preliminary data.</text>
</comment>
<sequence length="279" mass="30428">MSYHICRFFSADASSKLRATCEMGKVLMVLTNALGLLKPVIILIIVNLAMAVVNLLMKKVLNGGMDNMIIVTYRQVVSFTFMAPIACLYERKHKLETHIICLLFLSSLVGVTLTQYIFLLGLEYTSTTFACAFLNAVPVFTFIVALPFGTAILSLFSAIQSAILTLIIKGKNASWILKGKLEIMSVIYAGLVGSGLCYVAMSWCVKQRGPVFTSAFTPLVQIFVAVLGVSILKEEIYLGSVAGSALVITGMYILLWGKSHESAQCVKVTQASQQDVELQ</sequence>
<evidence type="ECO:0000256" key="2">
    <source>
        <dbReference type="ARBA" id="ARBA00007635"/>
    </source>
</evidence>
<evidence type="ECO:0000256" key="6">
    <source>
        <dbReference type="RuleBase" id="RU363077"/>
    </source>
</evidence>
<feature type="transmembrane region" description="Helical" evidence="6">
    <location>
        <begin position="139"/>
        <end position="166"/>
    </location>
</feature>
<dbReference type="Proteomes" id="UP001341840">
    <property type="component" value="Unassembled WGS sequence"/>
</dbReference>
<evidence type="ECO:0000259" key="7">
    <source>
        <dbReference type="Pfam" id="PF00892"/>
    </source>
</evidence>
<dbReference type="InterPro" id="IPR030184">
    <property type="entry name" value="WAT1-related"/>
</dbReference>
<dbReference type="EMBL" id="JASCZI010181251">
    <property type="protein sequence ID" value="MED6179814.1"/>
    <property type="molecule type" value="Genomic_DNA"/>
</dbReference>
<feature type="transmembrane region" description="Helical" evidence="6">
    <location>
        <begin position="68"/>
        <end position="87"/>
    </location>
</feature>
<protein>
    <recommendedName>
        <fullName evidence="6">WAT1-related protein</fullName>
    </recommendedName>
</protein>
<feature type="transmembrane region" description="Helical" evidence="6">
    <location>
        <begin position="236"/>
        <end position="257"/>
    </location>
</feature>
<feature type="transmembrane region" description="Helical" evidence="6">
    <location>
        <begin position="186"/>
        <end position="205"/>
    </location>
</feature>
<evidence type="ECO:0000313" key="9">
    <source>
        <dbReference type="Proteomes" id="UP001341840"/>
    </source>
</evidence>
<evidence type="ECO:0000313" key="8">
    <source>
        <dbReference type="EMBL" id="MED6179814.1"/>
    </source>
</evidence>
<dbReference type="InterPro" id="IPR000620">
    <property type="entry name" value="EamA_dom"/>
</dbReference>
<keyword evidence="3 6" id="KW-0812">Transmembrane</keyword>
<comment type="subcellular location">
    <subcellularLocation>
        <location evidence="1 6">Membrane</location>
        <topology evidence="1 6">Multi-pass membrane protein</topology>
    </subcellularLocation>
</comment>
<feature type="transmembrane region" description="Helical" evidence="6">
    <location>
        <begin position="26"/>
        <end position="56"/>
    </location>
</feature>
<keyword evidence="9" id="KW-1185">Reference proteome</keyword>
<comment type="similarity">
    <text evidence="2 6">Belongs to the drug/metabolite transporter (DMT) superfamily. Plant drug/metabolite exporter (P-DME) (TC 2.A.7.4) family.</text>
</comment>